<dbReference type="GO" id="GO:0016747">
    <property type="term" value="F:acyltransferase activity, transferring groups other than amino-acyl groups"/>
    <property type="evidence" value="ECO:0007669"/>
    <property type="project" value="InterPro"/>
</dbReference>
<gene>
    <name evidence="4" type="ORF">CEN44_13385</name>
</gene>
<dbReference type="InterPro" id="IPR016181">
    <property type="entry name" value="Acyl_CoA_acyltransferase"/>
</dbReference>
<dbReference type="AlphaFoldDB" id="A0A2N6K2J8"/>
<dbReference type="SUPFAM" id="SSF55729">
    <property type="entry name" value="Acyl-CoA N-acyltransferases (Nat)"/>
    <property type="match status" value="1"/>
</dbReference>
<dbReference type="PANTHER" id="PTHR43877">
    <property type="entry name" value="AMINOALKYLPHOSPHONATE N-ACETYLTRANSFERASE-RELATED-RELATED"/>
    <property type="match status" value="1"/>
</dbReference>
<evidence type="ECO:0000256" key="2">
    <source>
        <dbReference type="ARBA" id="ARBA00023315"/>
    </source>
</evidence>
<dbReference type="InterPro" id="IPR000182">
    <property type="entry name" value="GNAT_dom"/>
</dbReference>
<dbReference type="Proteomes" id="UP000235036">
    <property type="component" value="Unassembled WGS sequence"/>
</dbReference>
<dbReference type="RefSeq" id="WP_016865052.1">
    <property type="nucleotide sequence ID" value="NZ_CAWNVR010000387.1"/>
</dbReference>
<comment type="caution">
    <text evidence="4">The sequence shown here is derived from an EMBL/GenBank/DDBJ whole genome shotgun (WGS) entry which is preliminary data.</text>
</comment>
<keyword evidence="1 4" id="KW-0808">Transferase</keyword>
<feature type="domain" description="N-acetyltransferase" evidence="3">
    <location>
        <begin position="12"/>
        <end position="133"/>
    </location>
</feature>
<keyword evidence="5" id="KW-1185">Reference proteome</keyword>
<dbReference type="InterPro" id="IPR050832">
    <property type="entry name" value="Bact_Acetyltransf"/>
</dbReference>
<proteinExistence type="predicted"/>
<keyword evidence="2" id="KW-0012">Acyltransferase</keyword>
<evidence type="ECO:0000313" key="4">
    <source>
        <dbReference type="EMBL" id="PLZ89341.1"/>
    </source>
</evidence>
<sequence>MKKDDLSLPPGCILRKATPADVWSIRWLVLSAKLDPTQLNWQQFWVIECDQQVVACGQLRKFSGAQELGSLVVKPNWRDRNLGSVLTQHLIHAATQPLYLECLGQRLAEFYHRFGFVPISFENLPRSLQRKFQLSELGRKLRIVPVVFMHYQDK</sequence>
<accession>A0A2N6K2J8</accession>
<evidence type="ECO:0000256" key="1">
    <source>
        <dbReference type="ARBA" id="ARBA00022679"/>
    </source>
</evidence>
<evidence type="ECO:0000313" key="5">
    <source>
        <dbReference type="Proteomes" id="UP000235036"/>
    </source>
</evidence>
<dbReference type="EMBL" id="NRQW01000288">
    <property type="protein sequence ID" value="PLZ89341.1"/>
    <property type="molecule type" value="Genomic_DNA"/>
</dbReference>
<reference evidence="4 5" key="1">
    <citation type="submission" date="2017-08" db="EMBL/GenBank/DDBJ databases">
        <title>Genomes of Fischerella (Mastigocladus) sp. strains.</title>
        <authorList>
            <person name="Miller S.R."/>
        </authorList>
    </citation>
    <scope>NUCLEOTIDE SEQUENCE [LARGE SCALE GENOMIC DNA]</scope>
    <source>
        <strain evidence="4 5">CCMEE 5323</strain>
    </source>
</reference>
<dbReference type="Gene3D" id="3.40.630.30">
    <property type="match status" value="1"/>
</dbReference>
<dbReference type="Pfam" id="PF13508">
    <property type="entry name" value="Acetyltransf_7"/>
    <property type="match status" value="1"/>
</dbReference>
<dbReference type="CDD" id="cd04301">
    <property type="entry name" value="NAT_SF"/>
    <property type="match status" value="1"/>
</dbReference>
<dbReference type="PROSITE" id="PS51186">
    <property type="entry name" value="GNAT"/>
    <property type="match status" value="1"/>
</dbReference>
<name>A0A2N6K2J8_FISMU</name>
<protein>
    <submittedName>
        <fullName evidence="4">GNAT family N-acetyltransferase</fullName>
    </submittedName>
</protein>
<evidence type="ECO:0000259" key="3">
    <source>
        <dbReference type="PROSITE" id="PS51186"/>
    </source>
</evidence>
<organism evidence="4 5">
    <name type="scientific">Fischerella muscicola CCMEE 5323</name>
    <dbReference type="NCBI Taxonomy" id="2019572"/>
    <lineage>
        <taxon>Bacteria</taxon>
        <taxon>Bacillati</taxon>
        <taxon>Cyanobacteriota</taxon>
        <taxon>Cyanophyceae</taxon>
        <taxon>Nostocales</taxon>
        <taxon>Hapalosiphonaceae</taxon>
        <taxon>Fischerella</taxon>
    </lineage>
</organism>